<keyword evidence="2" id="KW-1133">Transmembrane helix</keyword>
<feature type="transmembrane region" description="Helical" evidence="2">
    <location>
        <begin position="213"/>
        <end position="237"/>
    </location>
</feature>
<organism evidence="3 4">
    <name type="scientific">Aminipila butyrica</name>
    <dbReference type="NCBI Taxonomy" id="433296"/>
    <lineage>
        <taxon>Bacteria</taxon>
        <taxon>Bacillati</taxon>
        <taxon>Bacillota</taxon>
        <taxon>Clostridia</taxon>
        <taxon>Peptostreptococcales</taxon>
        <taxon>Anaerovoracaceae</taxon>
        <taxon>Aminipila</taxon>
    </lineage>
</organism>
<feature type="transmembrane region" description="Helical" evidence="2">
    <location>
        <begin position="40"/>
        <end position="57"/>
    </location>
</feature>
<feature type="transmembrane region" description="Helical" evidence="2">
    <location>
        <begin position="180"/>
        <end position="201"/>
    </location>
</feature>
<feature type="transmembrane region" description="Helical" evidence="2">
    <location>
        <begin position="78"/>
        <end position="97"/>
    </location>
</feature>
<dbReference type="RefSeq" id="WP_163067448.1">
    <property type="nucleotide sequence ID" value="NZ_CP048649.1"/>
</dbReference>
<proteinExistence type="predicted"/>
<feature type="region of interest" description="Disordered" evidence="1">
    <location>
        <begin position="277"/>
        <end position="296"/>
    </location>
</feature>
<keyword evidence="4" id="KW-1185">Reference proteome</keyword>
<sequence length="296" mass="32994">MKDQRPIWEGIAKGIVLFTIFLVVYGNYLLAGVLGEFDGVQLYVLASMSAFVCALLLQGEKIALLYRQREFLTFRKELLILSGIFFLLGFMKLWYTLLFPADSGLLSPFSGAVLAGNTDLLLMFGAGTLLVDGFSVKANTERQMRKSSLQWHLFLLVFLFATDYVNLCFFQSAFSRRNSFVYLLYGFNLLRILVCALGMQAERIRDILRSRTAFCFSGVSAVLGLSSLLLATIKLGLSLFWHSADSSVIQAINNSDLWQVAYTFAAGLLLVESFQRRSPPTEEGSPIMEAAAKKTS</sequence>
<feature type="transmembrane region" description="Helical" evidence="2">
    <location>
        <begin position="12"/>
        <end position="34"/>
    </location>
</feature>
<dbReference type="Proteomes" id="UP000466848">
    <property type="component" value="Chromosome"/>
</dbReference>
<dbReference type="AlphaFoldDB" id="A0A858BYB7"/>
<accession>A0A858BYB7</accession>
<gene>
    <name evidence="3" type="ORF">Ami103574_13315</name>
</gene>
<feature type="transmembrane region" description="Helical" evidence="2">
    <location>
        <begin position="109"/>
        <end position="131"/>
    </location>
</feature>
<dbReference type="KEGG" id="abut:Ami103574_13315"/>
<dbReference type="EMBL" id="CP048649">
    <property type="protein sequence ID" value="QIB70209.1"/>
    <property type="molecule type" value="Genomic_DNA"/>
</dbReference>
<evidence type="ECO:0000313" key="3">
    <source>
        <dbReference type="EMBL" id="QIB70209.1"/>
    </source>
</evidence>
<reference evidence="3 4" key="1">
    <citation type="submission" date="2020-02" db="EMBL/GenBank/DDBJ databases">
        <authorList>
            <person name="Kim Y.B."/>
            <person name="Roh S.W."/>
        </authorList>
    </citation>
    <scope>NUCLEOTIDE SEQUENCE [LARGE SCALE GENOMIC DNA]</scope>
    <source>
        <strain evidence="3 4">DSM 103574</strain>
    </source>
</reference>
<keyword evidence="2" id="KW-0472">Membrane</keyword>
<evidence type="ECO:0000256" key="1">
    <source>
        <dbReference type="SAM" id="MobiDB-lite"/>
    </source>
</evidence>
<feature type="transmembrane region" description="Helical" evidence="2">
    <location>
        <begin position="151"/>
        <end position="174"/>
    </location>
</feature>
<keyword evidence="2" id="KW-0812">Transmembrane</keyword>
<evidence type="ECO:0000313" key="4">
    <source>
        <dbReference type="Proteomes" id="UP000466848"/>
    </source>
</evidence>
<protein>
    <submittedName>
        <fullName evidence="3">Uncharacterized protein</fullName>
    </submittedName>
</protein>
<name>A0A858BYB7_9FIRM</name>
<evidence type="ECO:0000256" key="2">
    <source>
        <dbReference type="SAM" id="Phobius"/>
    </source>
</evidence>